<dbReference type="InterPro" id="IPR016163">
    <property type="entry name" value="Ald_DH_C"/>
</dbReference>
<dbReference type="OrthoDB" id="5322683at2759"/>
<protein>
    <recommendedName>
        <fullName evidence="2">L-glutamate gamma-semialdehyde dehydrogenase</fullName>
        <ecNumber evidence="2">1.2.1.88</ecNumber>
    </recommendedName>
</protein>
<evidence type="ECO:0000256" key="4">
    <source>
        <dbReference type="ARBA" id="ARBA00023027"/>
    </source>
</evidence>
<evidence type="ECO:0000256" key="3">
    <source>
        <dbReference type="ARBA" id="ARBA00023002"/>
    </source>
</evidence>
<evidence type="ECO:0000256" key="8">
    <source>
        <dbReference type="SAM" id="MobiDB-lite"/>
    </source>
</evidence>
<dbReference type="Pfam" id="PF00171">
    <property type="entry name" value="Aldedh"/>
    <property type="match status" value="2"/>
</dbReference>
<sequence length="552" mass="61046">MPITRALGMSVGRVGRTLPRGLRAAPFSTSVQKRADATVPFRLPDPRNEPNPEYRRGSPERKKLEEALSKLRSQLPVRSDVFYNGSIQATSKSLDQVMPSEHGTVFTNCPMASRQQTTEAIEAALKAKRSWEETPFVDRAAIFQKAAELATTEYRYELIAATMLGQGKNIWQGEIDAAAELADFLRLNCNYAAELLEKQPTRGTNGMWSRMDWRPIEGFVYAVSPFNFTAIGGNLISGPALMGNVVIWKPTKLMPPKSLCFNTTSTLYCEGSSKVFRSIYGKIGQGIAEERYKDFPRVVGETSGKNFHLIHPSADIESAVNHTVRGAFEYQGQKCSATSRVYLPESRAEEFLKGIKSKVEQITIGSPDKQLEAFMGPVIHQHSFNKIKGIIDSANKDPSVKLLAGGTYDDSVGYFVKPTVYQVDSPDHKLFNEEIFGPVFAVYVYPDSQWSSILKQVDEAGGGLALTGAIFAKSRAAIREAEDALRYSAGNFYINYKTTATLIGQQSFGGGRSSGTNDKAGSSDPLRRFASPRMIKEEFFPQKTFMYPSNES</sequence>
<dbReference type="PANTHER" id="PTHR42862:SF1">
    <property type="entry name" value="DELTA-1-PYRROLINE-5-CARBOXYLATE DEHYDROGENASE 2, ISOFORM A-RELATED"/>
    <property type="match status" value="1"/>
</dbReference>
<name>A0A3M2SKS2_9HYPO</name>
<keyword evidence="11" id="KW-1185">Reference proteome</keyword>
<dbReference type="Proteomes" id="UP000277212">
    <property type="component" value="Unassembled WGS sequence"/>
</dbReference>
<dbReference type="EC" id="1.2.1.88" evidence="2"/>
<feature type="compositionally biased region" description="Basic and acidic residues" evidence="8">
    <location>
        <begin position="44"/>
        <end position="61"/>
    </location>
</feature>
<dbReference type="InterPro" id="IPR016161">
    <property type="entry name" value="Ald_DH/histidinol_DH"/>
</dbReference>
<dbReference type="SUPFAM" id="SSF53720">
    <property type="entry name" value="ALDH-like"/>
    <property type="match status" value="1"/>
</dbReference>
<dbReference type="EMBL" id="NKUJ01000022">
    <property type="protein sequence ID" value="RMJ18159.1"/>
    <property type="molecule type" value="Genomic_DNA"/>
</dbReference>
<evidence type="ECO:0000256" key="7">
    <source>
        <dbReference type="RuleBase" id="RU003345"/>
    </source>
</evidence>
<dbReference type="Gene3D" id="3.40.309.10">
    <property type="entry name" value="Aldehyde Dehydrogenase, Chain A, domain 2"/>
    <property type="match status" value="1"/>
</dbReference>
<dbReference type="PROSITE" id="PS00687">
    <property type="entry name" value="ALDEHYDE_DEHYDR_GLU"/>
    <property type="match status" value="1"/>
</dbReference>
<comment type="caution">
    <text evidence="10">The sequence shown here is derived from an EMBL/GenBank/DDBJ whole genome shotgun (WGS) entry which is preliminary data.</text>
</comment>
<dbReference type="InterPro" id="IPR029510">
    <property type="entry name" value="Ald_DH_CS_GLU"/>
</dbReference>
<feature type="region of interest" description="Disordered" evidence="8">
    <location>
        <begin position="40"/>
        <end position="61"/>
    </location>
</feature>
<keyword evidence="4" id="KW-0520">NAD</keyword>
<dbReference type="AlphaFoldDB" id="A0A3M2SKS2"/>
<dbReference type="GO" id="GO:0003842">
    <property type="term" value="F:L-glutamate gamma-semialdehyde dehydrogenase activity"/>
    <property type="evidence" value="ECO:0007669"/>
    <property type="project" value="UniProtKB-EC"/>
</dbReference>
<evidence type="ECO:0000256" key="6">
    <source>
        <dbReference type="PROSITE-ProRule" id="PRU10007"/>
    </source>
</evidence>
<proteinExistence type="inferred from homology"/>
<organism evidence="10 11">
    <name type="scientific">Fusarium kuroshium</name>
    <dbReference type="NCBI Taxonomy" id="2010991"/>
    <lineage>
        <taxon>Eukaryota</taxon>
        <taxon>Fungi</taxon>
        <taxon>Dikarya</taxon>
        <taxon>Ascomycota</taxon>
        <taxon>Pezizomycotina</taxon>
        <taxon>Sordariomycetes</taxon>
        <taxon>Hypocreomycetidae</taxon>
        <taxon>Hypocreales</taxon>
        <taxon>Nectriaceae</taxon>
        <taxon>Fusarium</taxon>
        <taxon>Fusarium solani species complex</taxon>
    </lineage>
</organism>
<feature type="domain" description="Aldehyde dehydrogenase" evidence="9">
    <location>
        <begin position="282"/>
        <end position="529"/>
    </location>
</feature>
<comment type="pathway">
    <text evidence="1">Amino-acid degradation; L-proline degradation into L-glutamate; L-glutamate from L-proline: step 2/2.</text>
</comment>
<dbReference type="GO" id="GO:0005759">
    <property type="term" value="C:mitochondrial matrix"/>
    <property type="evidence" value="ECO:0007669"/>
    <property type="project" value="TreeGrafter"/>
</dbReference>
<evidence type="ECO:0000259" key="9">
    <source>
        <dbReference type="Pfam" id="PF00171"/>
    </source>
</evidence>
<evidence type="ECO:0000256" key="1">
    <source>
        <dbReference type="ARBA" id="ARBA00004786"/>
    </source>
</evidence>
<evidence type="ECO:0000313" key="10">
    <source>
        <dbReference type="EMBL" id="RMJ18159.1"/>
    </source>
</evidence>
<dbReference type="FunFam" id="3.40.309.10:FF:000005">
    <property type="entry name" value="1-pyrroline-5-carboxylate dehydrogenase 1"/>
    <property type="match status" value="1"/>
</dbReference>
<dbReference type="InterPro" id="IPR050485">
    <property type="entry name" value="Proline_metab_enzyme"/>
</dbReference>
<gene>
    <name evidence="10" type="ORF">CDV36_002116</name>
</gene>
<dbReference type="Gene3D" id="3.40.605.10">
    <property type="entry name" value="Aldehyde Dehydrogenase, Chain A, domain 1"/>
    <property type="match status" value="2"/>
</dbReference>
<feature type="region of interest" description="Disordered" evidence="8">
    <location>
        <begin position="507"/>
        <end position="532"/>
    </location>
</feature>
<dbReference type="InterPro" id="IPR015590">
    <property type="entry name" value="Aldehyde_DH_dom"/>
</dbReference>
<evidence type="ECO:0000256" key="2">
    <source>
        <dbReference type="ARBA" id="ARBA00012884"/>
    </source>
</evidence>
<feature type="active site" evidence="6">
    <location>
        <position position="301"/>
    </location>
</feature>
<dbReference type="STRING" id="2010991.A0A3M2SKS2"/>
<dbReference type="InterPro" id="IPR016160">
    <property type="entry name" value="Ald_DH_CS_CYS"/>
</dbReference>
<feature type="domain" description="Aldehyde dehydrogenase" evidence="9">
    <location>
        <begin position="89"/>
        <end position="260"/>
    </location>
</feature>
<dbReference type="PROSITE" id="PS00070">
    <property type="entry name" value="ALDEHYDE_DEHYDR_CYS"/>
    <property type="match status" value="1"/>
</dbReference>
<reference evidence="10 11" key="1">
    <citation type="submission" date="2017-06" db="EMBL/GenBank/DDBJ databases">
        <title>Comparative genomic analysis of Ambrosia Fusariam Clade fungi.</title>
        <authorList>
            <person name="Stajich J.E."/>
            <person name="Carrillo J."/>
            <person name="Kijimoto T."/>
            <person name="Eskalen A."/>
            <person name="O'Donnell K."/>
            <person name="Kasson M."/>
        </authorList>
    </citation>
    <scope>NUCLEOTIDE SEQUENCE [LARGE SCALE GENOMIC DNA]</scope>
    <source>
        <strain evidence="10">UCR3666</strain>
    </source>
</reference>
<evidence type="ECO:0000256" key="5">
    <source>
        <dbReference type="ARBA" id="ARBA00048142"/>
    </source>
</evidence>
<keyword evidence="3 7" id="KW-0560">Oxidoreductase</keyword>
<accession>A0A3M2SKS2</accession>
<dbReference type="PANTHER" id="PTHR42862">
    <property type="entry name" value="DELTA-1-PYRROLINE-5-CARBOXYLATE DEHYDROGENASE 1, ISOFORM A-RELATED"/>
    <property type="match status" value="1"/>
</dbReference>
<dbReference type="InterPro" id="IPR016162">
    <property type="entry name" value="Ald_DH_N"/>
</dbReference>
<dbReference type="GO" id="GO:0010133">
    <property type="term" value="P:L-proline catabolic process to L-glutamate"/>
    <property type="evidence" value="ECO:0007669"/>
    <property type="project" value="TreeGrafter"/>
</dbReference>
<comment type="similarity">
    <text evidence="7">Belongs to the aldehyde dehydrogenase family.</text>
</comment>
<evidence type="ECO:0000313" key="11">
    <source>
        <dbReference type="Proteomes" id="UP000277212"/>
    </source>
</evidence>
<comment type="catalytic activity">
    <reaction evidence="5">
        <text>L-glutamate 5-semialdehyde + NAD(+) + H2O = L-glutamate + NADH + 2 H(+)</text>
        <dbReference type="Rhea" id="RHEA:30235"/>
        <dbReference type="ChEBI" id="CHEBI:15377"/>
        <dbReference type="ChEBI" id="CHEBI:15378"/>
        <dbReference type="ChEBI" id="CHEBI:29985"/>
        <dbReference type="ChEBI" id="CHEBI:57540"/>
        <dbReference type="ChEBI" id="CHEBI:57945"/>
        <dbReference type="ChEBI" id="CHEBI:58066"/>
        <dbReference type="EC" id="1.2.1.88"/>
    </reaction>
</comment>